<dbReference type="GO" id="GO:0035418">
    <property type="term" value="P:protein localization to synapse"/>
    <property type="evidence" value="ECO:0007669"/>
    <property type="project" value="TreeGrafter"/>
</dbReference>
<dbReference type="GO" id="GO:0008298">
    <property type="term" value="P:intracellular mRNA localization"/>
    <property type="evidence" value="ECO:0007669"/>
    <property type="project" value="TreeGrafter"/>
</dbReference>
<dbReference type="GO" id="GO:0005886">
    <property type="term" value="C:plasma membrane"/>
    <property type="evidence" value="ECO:0007669"/>
    <property type="project" value="TreeGrafter"/>
</dbReference>
<dbReference type="InterPro" id="IPR014720">
    <property type="entry name" value="dsRBD_dom"/>
</dbReference>
<evidence type="ECO:0000259" key="3">
    <source>
        <dbReference type="PROSITE" id="PS50137"/>
    </source>
</evidence>
<evidence type="ECO:0000313" key="4">
    <source>
        <dbReference type="EMBL" id="CAF3358430.1"/>
    </source>
</evidence>
<feature type="domain" description="DRBM" evidence="3">
    <location>
        <begin position="285"/>
        <end position="351"/>
    </location>
</feature>
<dbReference type="GO" id="GO:0098964">
    <property type="term" value="P:anterograde dendritic transport of messenger ribonucleoprotein complex"/>
    <property type="evidence" value="ECO:0007669"/>
    <property type="project" value="TreeGrafter"/>
</dbReference>
<gene>
    <name evidence="4" type="ORF">TIS948_LOCUS23945</name>
</gene>
<dbReference type="PANTHER" id="PTHR46054">
    <property type="entry name" value="MATERNAL EFFECT PROTEIN STAUFEN"/>
    <property type="match status" value="1"/>
</dbReference>
<dbReference type="GO" id="GO:0032839">
    <property type="term" value="C:dendrite cytoplasm"/>
    <property type="evidence" value="ECO:0007669"/>
    <property type="project" value="GOC"/>
</dbReference>
<evidence type="ECO:0000313" key="5">
    <source>
        <dbReference type="Proteomes" id="UP000663825"/>
    </source>
</evidence>
<accession>A0A817WR36</accession>
<dbReference type="SUPFAM" id="SSF54768">
    <property type="entry name" value="dsRNA-binding domain-like"/>
    <property type="match status" value="4"/>
</dbReference>
<organism evidence="4 5">
    <name type="scientific">Rotaria socialis</name>
    <dbReference type="NCBI Taxonomy" id="392032"/>
    <lineage>
        <taxon>Eukaryota</taxon>
        <taxon>Metazoa</taxon>
        <taxon>Spiralia</taxon>
        <taxon>Gnathifera</taxon>
        <taxon>Rotifera</taxon>
        <taxon>Eurotatoria</taxon>
        <taxon>Bdelloidea</taxon>
        <taxon>Philodinida</taxon>
        <taxon>Philodinidae</taxon>
        <taxon>Rotaria</taxon>
    </lineage>
</organism>
<name>A0A817WR36_9BILA</name>
<dbReference type="GO" id="GO:0003725">
    <property type="term" value="F:double-stranded RNA binding"/>
    <property type="evidence" value="ECO:0007669"/>
    <property type="project" value="TreeGrafter"/>
</dbReference>
<proteinExistence type="predicted"/>
<dbReference type="Pfam" id="PF00035">
    <property type="entry name" value="dsrm"/>
    <property type="match status" value="2"/>
</dbReference>
<dbReference type="PROSITE" id="PS50137">
    <property type="entry name" value="DS_RBD"/>
    <property type="match status" value="3"/>
</dbReference>
<dbReference type="Proteomes" id="UP000663825">
    <property type="component" value="Unassembled WGS sequence"/>
</dbReference>
<reference evidence="4" key="1">
    <citation type="submission" date="2021-02" db="EMBL/GenBank/DDBJ databases">
        <authorList>
            <person name="Nowell W R."/>
        </authorList>
    </citation>
    <scope>NUCLEOTIDE SEQUENCE</scope>
</reference>
<dbReference type="InterPro" id="IPR051740">
    <property type="entry name" value="DRBM-containing_protein"/>
</dbReference>
<evidence type="ECO:0000256" key="1">
    <source>
        <dbReference type="PROSITE-ProRule" id="PRU00266"/>
    </source>
</evidence>
<dbReference type="OrthoDB" id="10037267at2759"/>
<dbReference type="GO" id="GO:0043025">
    <property type="term" value="C:neuronal cell body"/>
    <property type="evidence" value="ECO:0007669"/>
    <property type="project" value="TreeGrafter"/>
</dbReference>
<protein>
    <recommendedName>
        <fullName evidence="3">DRBM domain-containing protein</fullName>
    </recommendedName>
</protein>
<sequence>MQQDQLKISPLKAINNLARENKIVAEYQLEKESGPAHAKFYCVRLRLGDKEYVGSDRSIKLAQRAAAQIALNDQTHLLLKDKSDKGINLSKHPTVTLNTWAAQNHIPIQYVLLNQHSVTTPNNVSSNFPCIMFYYRLYLGQDLHFDGHDLSHQLARINCAYHALNFIRDNEKSILTSLSSLQTQIQSKSPISIMYERAKQLGLSVQIKYNEPLTITYLIGEQYSTTGTGSTKHAAKQIAAEQMLEILPLPSEMDKQKHIRKHSNQHKKFIEQKGSVSYSLTEQINPITRLYQIGRARDIKIEFNELKNENDDKNFHFHVKFGDDDSADGYGKNKQIAKKSAAVNLLSKLNPNLLGSIDVATPTSLPVGPIKSLLKRDENVNKQHEKKHVHFIEDELVEHDKKTIDHQSPITIKQQLINACQKLNLDIQYDDQLITNNEQYETILTLSTDDRILAKFRAHASSVIRAQENVSLTAWRNLQQLFNGSIQLPKRKMKKRCRPVQTPIPRTEKKQKFYELLNKLHWTEDHLLKEQETLIQCSIEPGHRFPIGSKHVEKCQLKKEGFSKEYLKELAECEKEKQLFNQSSISFTPSTLSNILHRPIAITNNLPLSTEQTTILFSPSERSLIAQAVYDEALSLGIVPSTSHSNFDNQTTMLREPNISQQSNKSVELRDQKRRRPKYVTRTTNRDFYDIARDMIDTGMKFIEQINHQSNSNQSELDKDKKKHKKHKHRSSSRKKRRSSRSHSRKRHQDSKKRRRS</sequence>
<dbReference type="GO" id="GO:0003729">
    <property type="term" value="F:mRNA binding"/>
    <property type="evidence" value="ECO:0007669"/>
    <property type="project" value="TreeGrafter"/>
</dbReference>
<dbReference type="Gene3D" id="3.30.160.20">
    <property type="match status" value="3"/>
</dbReference>
<feature type="compositionally biased region" description="Polar residues" evidence="2">
    <location>
        <begin position="647"/>
        <end position="666"/>
    </location>
</feature>
<dbReference type="EMBL" id="CAJNXB010004119">
    <property type="protein sequence ID" value="CAF3358430.1"/>
    <property type="molecule type" value="Genomic_DNA"/>
</dbReference>
<comment type="caution">
    <text evidence="4">The sequence shown here is derived from an EMBL/GenBank/DDBJ whole genome shotgun (WGS) entry which is preliminary data.</text>
</comment>
<feature type="region of interest" description="Disordered" evidence="2">
    <location>
        <begin position="708"/>
        <end position="757"/>
    </location>
</feature>
<dbReference type="GO" id="GO:0010494">
    <property type="term" value="C:cytoplasmic stress granule"/>
    <property type="evidence" value="ECO:0007669"/>
    <property type="project" value="TreeGrafter"/>
</dbReference>
<dbReference type="SMART" id="SM00358">
    <property type="entry name" value="DSRM"/>
    <property type="match status" value="4"/>
</dbReference>
<dbReference type="GO" id="GO:0007281">
    <property type="term" value="P:germ cell development"/>
    <property type="evidence" value="ECO:0007669"/>
    <property type="project" value="TreeGrafter"/>
</dbReference>
<keyword evidence="1" id="KW-0694">RNA-binding</keyword>
<feature type="domain" description="DRBM" evidence="3">
    <location>
        <begin position="9"/>
        <end position="76"/>
    </location>
</feature>
<feature type="domain" description="DRBM" evidence="3">
    <location>
        <begin position="170"/>
        <end position="249"/>
    </location>
</feature>
<dbReference type="AlphaFoldDB" id="A0A817WR36"/>
<evidence type="ECO:0000256" key="2">
    <source>
        <dbReference type="SAM" id="MobiDB-lite"/>
    </source>
</evidence>
<feature type="region of interest" description="Disordered" evidence="2">
    <location>
        <begin position="647"/>
        <end position="681"/>
    </location>
</feature>
<feature type="compositionally biased region" description="Basic residues" evidence="2">
    <location>
        <begin position="721"/>
        <end position="757"/>
    </location>
</feature>
<dbReference type="PANTHER" id="PTHR46054:SF3">
    <property type="entry name" value="MATERNAL EFFECT PROTEIN STAUFEN"/>
    <property type="match status" value="1"/>
</dbReference>